<dbReference type="Proteomes" id="UP000253551">
    <property type="component" value="Unassembled WGS sequence"/>
</dbReference>
<feature type="compositionally biased region" description="Polar residues" evidence="1">
    <location>
        <begin position="10"/>
        <end position="49"/>
    </location>
</feature>
<protein>
    <submittedName>
        <fullName evidence="2">Uncharacterized protein</fullName>
    </submittedName>
</protein>
<feature type="compositionally biased region" description="Low complexity" evidence="1">
    <location>
        <begin position="50"/>
        <end position="62"/>
    </location>
</feature>
<feature type="compositionally biased region" description="Basic and acidic residues" evidence="1">
    <location>
        <begin position="172"/>
        <end position="188"/>
    </location>
</feature>
<organism evidence="2 3">
    <name type="scientific">Rhizopus stolonifer</name>
    <name type="common">Rhizopus nigricans</name>
    <dbReference type="NCBI Taxonomy" id="4846"/>
    <lineage>
        <taxon>Eukaryota</taxon>
        <taxon>Fungi</taxon>
        <taxon>Fungi incertae sedis</taxon>
        <taxon>Mucoromycota</taxon>
        <taxon>Mucoromycotina</taxon>
        <taxon>Mucoromycetes</taxon>
        <taxon>Mucorales</taxon>
        <taxon>Mucorineae</taxon>
        <taxon>Rhizopodaceae</taxon>
        <taxon>Rhizopus</taxon>
    </lineage>
</organism>
<dbReference type="OrthoDB" id="2290998at2759"/>
<name>A0A367IJP3_RHIST</name>
<feature type="compositionally biased region" description="Low complexity" evidence="1">
    <location>
        <begin position="194"/>
        <end position="203"/>
    </location>
</feature>
<feature type="region of interest" description="Disordered" evidence="1">
    <location>
        <begin position="129"/>
        <end position="224"/>
    </location>
</feature>
<evidence type="ECO:0000313" key="3">
    <source>
        <dbReference type="Proteomes" id="UP000253551"/>
    </source>
</evidence>
<reference evidence="2 3" key="1">
    <citation type="journal article" date="2018" name="G3 (Bethesda)">
        <title>Phylogenetic and Phylogenomic Definition of Rhizopus Species.</title>
        <authorList>
            <person name="Gryganskyi A.P."/>
            <person name="Golan J."/>
            <person name="Dolatabadi S."/>
            <person name="Mondo S."/>
            <person name="Robb S."/>
            <person name="Idnurm A."/>
            <person name="Muszewska A."/>
            <person name="Steczkiewicz K."/>
            <person name="Masonjones S."/>
            <person name="Liao H.L."/>
            <person name="Gajdeczka M.T."/>
            <person name="Anike F."/>
            <person name="Vuek A."/>
            <person name="Anishchenko I.M."/>
            <person name="Voigt K."/>
            <person name="de Hoog G.S."/>
            <person name="Smith M.E."/>
            <person name="Heitman J."/>
            <person name="Vilgalys R."/>
            <person name="Stajich J.E."/>
        </authorList>
    </citation>
    <scope>NUCLEOTIDE SEQUENCE [LARGE SCALE GENOMIC DNA]</scope>
    <source>
        <strain evidence="2 3">LSU 92-RS-03</strain>
    </source>
</reference>
<feature type="compositionally biased region" description="Low complexity" evidence="1">
    <location>
        <begin position="152"/>
        <end position="171"/>
    </location>
</feature>
<sequence length="298" mass="33317">MSHGPPRAYSSHNYSAISPNTMARQQVMNSPQSFQQTVSDSPPTTLGQISSNKNTNNSASNSPGHSGGRITAGSTQETLYCDSCQTFRHISFFPERDYKYNVCNICRSREMQKRKQQMERFEIAGANAGHIANNNNSKQSFTSPNNLSQMQPSLKSQTTTPLSLPSQQQQQSKRDGLLHRLEKSKTPDQNKIPSSSTIITTTSKRARESAPKTPLQIPLPLPRPHHKLTSTVAERATQNVISLEEFVRELGQETEFDRNHYHVDIRPLLESLGSNAGFTQLGRAVCERVLEGTKFNFR</sequence>
<dbReference type="STRING" id="4846.A0A367IJP3"/>
<evidence type="ECO:0000313" key="2">
    <source>
        <dbReference type="EMBL" id="RCH77878.1"/>
    </source>
</evidence>
<feature type="compositionally biased region" description="Polar residues" evidence="1">
    <location>
        <begin position="137"/>
        <end position="151"/>
    </location>
</feature>
<feature type="region of interest" description="Disordered" evidence="1">
    <location>
        <begin position="1"/>
        <end position="71"/>
    </location>
</feature>
<proteinExistence type="predicted"/>
<keyword evidence="3" id="KW-1185">Reference proteome</keyword>
<dbReference type="AlphaFoldDB" id="A0A367IJP3"/>
<dbReference type="EMBL" id="PJQM01007656">
    <property type="protein sequence ID" value="RCH77878.1"/>
    <property type="molecule type" value="Genomic_DNA"/>
</dbReference>
<gene>
    <name evidence="2" type="ORF">CU098_002656</name>
</gene>
<accession>A0A367IJP3</accession>
<evidence type="ECO:0000256" key="1">
    <source>
        <dbReference type="SAM" id="MobiDB-lite"/>
    </source>
</evidence>
<comment type="caution">
    <text evidence="2">The sequence shown here is derived from an EMBL/GenBank/DDBJ whole genome shotgun (WGS) entry which is preliminary data.</text>
</comment>